<dbReference type="CDD" id="cd01879">
    <property type="entry name" value="FeoB"/>
    <property type="match status" value="1"/>
</dbReference>
<evidence type="ECO:0000256" key="2">
    <source>
        <dbReference type="ARBA" id="ARBA00004429"/>
    </source>
</evidence>
<feature type="domain" description="FeoB-type G" evidence="18">
    <location>
        <begin position="25"/>
        <end position="188"/>
    </location>
</feature>
<feature type="transmembrane region" description="Helical" evidence="17">
    <location>
        <begin position="608"/>
        <end position="629"/>
    </location>
</feature>
<keyword evidence="11" id="KW-0406">Ion transport</keyword>
<evidence type="ECO:0000256" key="8">
    <source>
        <dbReference type="ARBA" id="ARBA00022741"/>
    </source>
</evidence>
<keyword evidence="13 17" id="KW-0472">Membrane</keyword>
<feature type="binding site" evidence="15">
    <location>
        <begin position="57"/>
        <end position="61"/>
    </location>
    <ligand>
        <name>GTP</name>
        <dbReference type="ChEBI" id="CHEBI:37565"/>
        <label>1</label>
    </ligand>
</feature>
<feature type="transmembrane region" description="Helical" evidence="17">
    <location>
        <begin position="308"/>
        <end position="326"/>
    </location>
</feature>
<evidence type="ECO:0000256" key="1">
    <source>
        <dbReference type="ARBA" id="ARBA00003926"/>
    </source>
</evidence>
<evidence type="ECO:0000256" key="3">
    <source>
        <dbReference type="ARBA" id="ARBA00022448"/>
    </source>
</evidence>
<feature type="transmembrane region" description="Helical" evidence="17">
    <location>
        <begin position="448"/>
        <end position="472"/>
    </location>
</feature>
<keyword evidence="8 15" id="KW-0547">Nucleotide-binding</keyword>
<dbReference type="Pfam" id="PF17910">
    <property type="entry name" value="FeoB_Cyto"/>
    <property type="match status" value="1"/>
</dbReference>
<evidence type="ECO:0000256" key="9">
    <source>
        <dbReference type="ARBA" id="ARBA00022989"/>
    </source>
</evidence>
<dbReference type="GO" id="GO:0005525">
    <property type="term" value="F:GTP binding"/>
    <property type="evidence" value="ECO:0007669"/>
    <property type="project" value="UniProtKB-KW"/>
</dbReference>
<reference evidence="19" key="1">
    <citation type="journal article" date="2022" name="Int. J. Syst. Evol. Microbiol.">
        <title>Granulimonas faecalis gen. nov., sp. nov., and Leptogranulimonas caecicola gen. nov., sp. nov., novel lactate-producing Atopobiaceae bacteria isolated from mouse intestines, and an emended description of the family Atopobiaceae.</title>
        <authorList>
            <person name="Morinaga K."/>
            <person name="Kusada H."/>
            <person name="Sakamoto S."/>
            <person name="Murakami T."/>
            <person name="Toyoda A."/>
            <person name="Mori H."/>
            <person name="Meng X.Y."/>
            <person name="Takashino M."/>
            <person name="Murotomi K."/>
            <person name="Tamaki H."/>
        </authorList>
    </citation>
    <scope>NUCLEOTIDE SEQUENCE</scope>
    <source>
        <strain evidence="19">OPF53</strain>
    </source>
</reference>
<keyword evidence="16" id="KW-0479">Metal-binding</keyword>
<comment type="caution">
    <text evidence="19">The sequence shown here is derived from an EMBL/GenBank/DDBJ whole genome shotgun (WGS) entry which is preliminary data.</text>
</comment>
<sequence>MNAFEEHFTYEPVGAEPGPEVGHPGMTIAFVGNPNCGKTTLFNAYTGSNLKTANWPGVTVEGKEGSARFEGYEVRLVDLPGTYSLTSYTMEEEVARNYVLSGDADVIIDVVDASSLERSLYLTLQLLALGKPVVVALNMMDVVAKRGMEIDVHRLSETLGAPVIPVSARRREGLQPLLHAAYHHRGVAHDPIQHFHPVDDGMAEKHAENVMVYSRDLEGRIDAVQAAFEGRYPDVANPRWYATKLLEGDVAVRRDYPLDVPELEEDLEERFIAERYDFISGVVAECVFNRERRAEATDRADRVLTSRVWSIPVFLLIMAAVFGLTFVLGDAVKDVFQTWLDLFNGWVADGLAALGASEAVVSLVCDGAISGVGTVLTFLPNIFILFCALAFLEDSGYMSRVAYVMDGIMGALGLSGRAFIPMILGFGCTVPAIMSSRTLESMRDRRRVMLVTPFMSCSARLPIYVLLSGMFFGQWAGLAAFSMYVLGIVVALLVLLVLKVMGHATDDEGGMLLIELPEYKMPDAYTVWVYVKDKVLDYLERAGTVIFAASVIMWVLLNFGATGYVGENVDGSFAAVVGRAIAPALAPFGSGDWRLAAALLAGISAKEVVVSSLSVLFGVSGTAVGTAALHDALLGIGFGPANALAFMTFCLLYVPCIATIATIRSESGSSRYALFAVVFQLAVAWVVAWLVFLVAGSLLG</sequence>
<keyword evidence="9 17" id="KW-1133">Transmembrane helix</keyword>
<evidence type="ECO:0000313" key="20">
    <source>
        <dbReference type="Proteomes" id="UP001055025"/>
    </source>
</evidence>
<feature type="transmembrane region" description="Helical" evidence="17">
    <location>
        <begin position="673"/>
        <end position="699"/>
    </location>
</feature>
<dbReference type="InterPro" id="IPR006073">
    <property type="entry name" value="GTP-bd"/>
</dbReference>
<feature type="binding site" evidence="16">
    <location>
        <position position="43"/>
    </location>
    <ligand>
        <name>Mg(2+)</name>
        <dbReference type="ChEBI" id="CHEBI:18420"/>
        <label>2</label>
    </ligand>
</feature>
<dbReference type="Pfam" id="PF07670">
    <property type="entry name" value="Gate"/>
    <property type="match status" value="2"/>
</dbReference>
<evidence type="ECO:0000256" key="16">
    <source>
        <dbReference type="PIRSR" id="PIRSR603373-2"/>
    </source>
</evidence>
<proteinExistence type="inferred from homology"/>
<feature type="binding site" evidence="15">
    <location>
        <begin position="78"/>
        <end position="81"/>
    </location>
    <ligand>
        <name>GTP</name>
        <dbReference type="ChEBI" id="CHEBI:37565"/>
        <label>1</label>
    </ligand>
</feature>
<comment type="function">
    <text evidence="1 17">Probable transporter of a GTP-driven Fe(2+) uptake system.</text>
</comment>
<dbReference type="Gene3D" id="1.10.287.1770">
    <property type="match status" value="1"/>
</dbReference>
<keyword evidence="20" id="KW-1185">Reference proteome</keyword>
<keyword evidence="4" id="KW-1003">Cell membrane</keyword>
<dbReference type="FunFam" id="3.40.50.300:FF:000426">
    <property type="entry name" value="Ferrous iron transport protein B"/>
    <property type="match status" value="1"/>
</dbReference>
<evidence type="ECO:0000256" key="11">
    <source>
        <dbReference type="ARBA" id="ARBA00023065"/>
    </source>
</evidence>
<dbReference type="SUPFAM" id="SSF52540">
    <property type="entry name" value="P-loop containing nucleoside triphosphate hydrolases"/>
    <property type="match status" value="1"/>
</dbReference>
<feature type="binding site" evidence="15">
    <location>
        <begin position="138"/>
        <end position="141"/>
    </location>
    <ligand>
        <name>GTP</name>
        <dbReference type="ChEBI" id="CHEBI:37565"/>
        <label>1</label>
    </ligand>
</feature>
<dbReference type="InterPro" id="IPR050860">
    <property type="entry name" value="FeoB_GTPase"/>
</dbReference>
<keyword evidence="5 17" id="KW-0410">Iron transport</keyword>
<evidence type="ECO:0000256" key="13">
    <source>
        <dbReference type="ARBA" id="ARBA00023136"/>
    </source>
</evidence>
<feature type="transmembrane region" description="Helical" evidence="17">
    <location>
        <begin position="372"/>
        <end position="392"/>
    </location>
</feature>
<protein>
    <recommendedName>
        <fullName evidence="14 17">Ferrous iron transport protein B</fullName>
    </recommendedName>
</protein>
<dbReference type="Pfam" id="PF02421">
    <property type="entry name" value="FeoB_N"/>
    <property type="match status" value="1"/>
</dbReference>
<dbReference type="AlphaFoldDB" id="A0AAV5B149"/>
<dbReference type="NCBIfam" id="TIGR00437">
    <property type="entry name" value="feoB"/>
    <property type="match status" value="1"/>
</dbReference>
<evidence type="ECO:0000256" key="4">
    <source>
        <dbReference type="ARBA" id="ARBA00022475"/>
    </source>
</evidence>
<dbReference type="NCBIfam" id="TIGR00231">
    <property type="entry name" value="small_GTP"/>
    <property type="match status" value="1"/>
</dbReference>
<evidence type="ECO:0000256" key="6">
    <source>
        <dbReference type="ARBA" id="ARBA00022519"/>
    </source>
</evidence>
<feature type="transmembrane region" description="Helical" evidence="17">
    <location>
        <begin position="641"/>
        <end position="661"/>
    </location>
</feature>
<evidence type="ECO:0000256" key="7">
    <source>
        <dbReference type="ARBA" id="ARBA00022692"/>
    </source>
</evidence>
<dbReference type="Gene3D" id="3.40.50.300">
    <property type="entry name" value="P-loop containing nucleotide triphosphate hydrolases"/>
    <property type="match status" value="1"/>
</dbReference>
<dbReference type="GO" id="GO:0046872">
    <property type="term" value="F:metal ion binding"/>
    <property type="evidence" value="ECO:0007669"/>
    <property type="project" value="UniProtKB-KW"/>
</dbReference>
<organism evidence="19 20">
    <name type="scientific">Granulimonas faecalis</name>
    <dbReference type="NCBI Taxonomy" id="2894155"/>
    <lineage>
        <taxon>Bacteria</taxon>
        <taxon>Bacillati</taxon>
        <taxon>Actinomycetota</taxon>
        <taxon>Coriobacteriia</taxon>
        <taxon>Coriobacteriales</taxon>
        <taxon>Kribbibacteriaceae</taxon>
        <taxon>Granulimonas</taxon>
    </lineage>
</organism>
<feature type="binding site" evidence="16">
    <location>
        <position position="47"/>
    </location>
    <ligand>
        <name>Mg(2+)</name>
        <dbReference type="ChEBI" id="CHEBI:18420"/>
        <label>2</label>
    </ligand>
</feature>
<evidence type="ECO:0000259" key="18">
    <source>
        <dbReference type="PROSITE" id="PS51711"/>
    </source>
</evidence>
<feature type="transmembrane region" description="Helical" evidence="17">
    <location>
        <begin position="412"/>
        <end position="436"/>
    </location>
</feature>
<feature type="binding site" evidence="15">
    <location>
        <begin position="32"/>
        <end position="39"/>
    </location>
    <ligand>
        <name>GTP</name>
        <dbReference type="ChEBI" id="CHEBI:37565"/>
        <label>1</label>
    </ligand>
</feature>
<keyword evidence="7 17" id="KW-0812">Transmembrane</keyword>
<dbReference type="InterPro" id="IPR005225">
    <property type="entry name" value="Small_GTP-bd"/>
</dbReference>
<dbReference type="RefSeq" id="WP_204406710.1">
    <property type="nucleotide sequence ID" value="NZ_BQKC01000001.1"/>
</dbReference>
<dbReference type="GO" id="GO:0005886">
    <property type="term" value="C:plasma membrane"/>
    <property type="evidence" value="ECO:0007669"/>
    <property type="project" value="UniProtKB-SubCell"/>
</dbReference>
<comment type="similarity">
    <text evidence="17">Belongs to the TRAFAC class TrmE-Era-EngA-EngB-Septin-like GTPase superfamily. FeoB GTPase (TC 9.A.8) family.</text>
</comment>
<dbReference type="InterPro" id="IPR030389">
    <property type="entry name" value="G_FEOB_dom"/>
</dbReference>
<dbReference type="InterPro" id="IPR011642">
    <property type="entry name" value="Gate_dom"/>
</dbReference>
<evidence type="ECO:0000256" key="10">
    <source>
        <dbReference type="ARBA" id="ARBA00023004"/>
    </source>
</evidence>
<accession>A0AAV5B149</accession>
<evidence type="ECO:0000256" key="17">
    <source>
        <dbReference type="RuleBase" id="RU362098"/>
    </source>
</evidence>
<keyword evidence="16" id="KW-0460">Magnesium</keyword>
<feature type="transmembrane region" description="Helical" evidence="17">
    <location>
        <begin position="542"/>
        <end position="565"/>
    </location>
</feature>
<dbReference type="GO" id="GO:0015093">
    <property type="term" value="F:ferrous iron transmembrane transporter activity"/>
    <property type="evidence" value="ECO:0007669"/>
    <property type="project" value="UniProtKB-UniRule"/>
</dbReference>
<dbReference type="Pfam" id="PF07664">
    <property type="entry name" value="FeoB_C"/>
    <property type="match status" value="1"/>
</dbReference>
<dbReference type="InterPro" id="IPR011640">
    <property type="entry name" value="Fe2_transport_prot_B_C"/>
</dbReference>
<dbReference type="PANTHER" id="PTHR43185">
    <property type="entry name" value="FERROUS IRON TRANSPORT PROTEIN B"/>
    <property type="match status" value="1"/>
</dbReference>
<keyword evidence="10 17" id="KW-0408">Iron</keyword>
<dbReference type="PANTHER" id="PTHR43185:SF1">
    <property type="entry name" value="FE(2+) TRANSPORTER FEOB"/>
    <property type="match status" value="1"/>
</dbReference>
<keyword evidence="3 17" id="KW-0813">Transport</keyword>
<keyword evidence="12 15" id="KW-0342">GTP-binding</keyword>
<dbReference type="EMBL" id="BQKC01000001">
    <property type="protein sequence ID" value="GJM55174.1"/>
    <property type="molecule type" value="Genomic_DNA"/>
</dbReference>
<dbReference type="InterPro" id="IPR041069">
    <property type="entry name" value="FeoB_Cyto"/>
</dbReference>
<feature type="binding site" evidence="16">
    <location>
        <position position="44"/>
    </location>
    <ligand>
        <name>Mg(2+)</name>
        <dbReference type="ChEBI" id="CHEBI:18420"/>
        <label>2</label>
    </ligand>
</feature>
<name>A0AAV5B149_9ACTN</name>
<evidence type="ECO:0000256" key="5">
    <source>
        <dbReference type="ARBA" id="ARBA00022496"/>
    </source>
</evidence>
<feature type="transmembrane region" description="Helical" evidence="17">
    <location>
        <begin position="346"/>
        <end position="365"/>
    </location>
</feature>
<dbReference type="PROSITE" id="PS51711">
    <property type="entry name" value="G_FEOB"/>
    <property type="match status" value="1"/>
</dbReference>
<dbReference type="InterPro" id="IPR027417">
    <property type="entry name" value="P-loop_NTPase"/>
</dbReference>
<dbReference type="Proteomes" id="UP001055025">
    <property type="component" value="Unassembled WGS sequence"/>
</dbReference>
<dbReference type="PRINTS" id="PR00326">
    <property type="entry name" value="GTP1OBG"/>
</dbReference>
<evidence type="ECO:0000313" key="19">
    <source>
        <dbReference type="EMBL" id="GJM55174.1"/>
    </source>
</evidence>
<feature type="transmembrane region" description="Helical" evidence="17">
    <location>
        <begin position="478"/>
        <end position="498"/>
    </location>
</feature>
<comment type="subcellular location">
    <subcellularLocation>
        <location evidence="2 17">Cell inner membrane</location>
        <topology evidence="2 17">Multi-pass membrane protein</topology>
    </subcellularLocation>
</comment>
<evidence type="ECO:0000256" key="14">
    <source>
        <dbReference type="NCBIfam" id="TIGR00437"/>
    </source>
</evidence>
<gene>
    <name evidence="19" type="primary">feoB</name>
    <name evidence="19" type="ORF">ATOP_08290</name>
</gene>
<evidence type="ECO:0000256" key="12">
    <source>
        <dbReference type="ARBA" id="ARBA00023134"/>
    </source>
</evidence>
<feature type="binding site" evidence="16">
    <location>
        <position position="46"/>
    </location>
    <ligand>
        <name>Mg(2+)</name>
        <dbReference type="ChEBI" id="CHEBI:18420"/>
        <label>2</label>
    </ligand>
</feature>
<dbReference type="InterPro" id="IPR003373">
    <property type="entry name" value="Fe2_transport_prot-B"/>
</dbReference>
<keyword evidence="6" id="KW-0997">Cell inner membrane</keyword>
<evidence type="ECO:0000256" key="15">
    <source>
        <dbReference type="PIRSR" id="PIRSR603373-1"/>
    </source>
</evidence>